<evidence type="ECO:0000313" key="4">
    <source>
        <dbReference type="EMBL" id="MBB2502450.1"/>
    </source>
</evidence>
<dbReference type="Proteomes" id="UP000550260">
    <property type="component" value="Unassembled WGS sequence"/>
</dbReference>
<protein>
    <submittedName>
        <fullName evidence="5">NADP-dependent 3-hydroxy acid dehydrogenase YdfG</fullName>
    </submittedName>
    <submittedName>
        <fullName evidence="4">SDR family oxidoreductase</fullName>
    </submittedName>
</protein>
<evidence type="ECO:0000256" key="3">
    <source>
        <dbReference type="SAM" id="MobiDB-lite"/>
    </source>
</evidence>
<dbReference type="SUPFAM" id="SSF51735">
    <property type="entry name" value="NAD(P)-binding Rossmann-fold domains"/>
    <property type="match status" value="1"/>
</dbReference>
<dbReference type="InterPro" id="IPR002347">
    <property type="entry name" value="SDR_fam"/>
</dbReference>
<keyword evidence="2" id="KW-0560">Oxidoreductase</keyword>
<dbReference type="GO" id="GO:0016020">
    <property type="term" value="C:membrane"/>
    <property type="evidence" value="ECO:0007669"/>
    <property type="project" value="TreeGrafter"/>
</dbReference>
<dbReference type="NCBIfam" id="NF005495">
    <property type="entry name" value="PRK07109.1"/>
    <property type="match status" value="1"/>
</dbReference>
<evidence type="ECO:0000313" key="7">
    <source>
        <dbReference type="Proteomes" id="UP000550260"/>
    </source>
</evidence>
<evidence type="ECO:0000313" key="5">
    <source>
        <dbReference type="EMBL" id="PKV96755.1"/>
    </source>
</evidence>
<accession>A0A8E1W1P1</accession>
<comment type="caution">
    <text evidence="5">The sequence shown here is derived from an EMBL/GenBank/DDBJ whole genome shotgun (WGS) entry which is preliminary data.</text>
</comment>
<evidence type="ECO:0000256" key="2">
    <source>
        <dbReference type="ARBA" id="ARBA00023002"/>
    </source>
</evidence>
<feature type="region of interest" description="Disordered" evidence="3">
    <location>
        <begin position="260"/>
        <end position="282"/>
    </location>
</feature>
<dbReference type="EMBL" id="JACJHR010000039">
    <property type="protein sequence ID" value="MBB2502450.1"/>
    <property type="molecule type" value="Genomic_DNA"/>
</dbReference>
<accession>A0A2N3WSD5</accession>
<evidence type="ECO:0000313" key="6">
    <source>
        <dbReference type="Proteomes" id="UP000233750"/>
    </source>
</evidence>
<dbReference type="Gene3D" id="3.40.50.720">
    <property type="entry name" value="NAD(P)-binding Rossmann-like Domain"/>
    <property type="match status" value="1"/>
</dbReference>
<dbReference type="PRINTS" id="PR00081">
    <property type="entry name" value="GDHRDH"/>
</dbReference>
<dbReference type="Pfam" id="PF00106">
    <property type="entry name" value="adh_short"/>
    <property type="match status" value="1"/>
</dbReference>
<dbReference type="GO" id="GO:0016491">
    <property type="term" value="F:oxidoreductase activity"/>
    <property type="evidence" value="ECO:0007669"/>
    <property type="project" value="UniProtKB-KW"/>
</dbReference>
<name>A0A2N3WSD5_9PSEU</name>
<organism evidence="5 6">
    <name type="scientific">Amycolatopsis echigonensis</name>
    <dbReference type="NCBI Taxonomy" id="2576905"/>
    <lineage>
        <taxon>Bacteria</taxon>
        <taxon>Bacillati</taxon>
        <taxon>Actinomycetota</taxon>
        <taxon>Actinomycetes</taxon>
        <taxon>Pseudonocardiales</taxon>
        <taxon>Pseudonocardiaceae</taxon>
        <taxon>Amycolatopsis</taxon>
    </lineage>
</organism>
<feature type="region of interest" description="Disordered" evidence="3">
    <location>
        <begin position="334"/>
        <end position="391"/>
    </location>
</feature>
<comment type="similarity">
    <text evidence="1">Belongs to the short-chain dehydrogenases/reductases (SDR) family.</text>
</comment>
<dbReference type="PANTHER" id="PTHR44196:SF1">
    <property type="entry name" value="DEHYDROGENASE_REDUCTASE SDR FAMILY MEMBER 7B"/>
    <property type="match status" value="1"/>
</dbReference>
<evidence type="ECO:0000256" key="1">
    <source>
        <dbReference type="ARBA" id="ARBA00006484"/>
    </source>
</evidence>
<reference evidence="5 6" key="1">
    <citation type="submission" date="2017-12" db="EMBL/GenBank/DDBJ databases">
        <title>Sequencing the genomes of 1000 Actinobacteria strains.</title>
        <authorList>
            <person name="Klenk H.-P."/>
        </authorList>
    </citation>
    <scope>NUCLEOTIDE SEQUENCE [LARGE SCALE GENOMIC DNA]</scope>
    <source>
        <strain evidence="5 6">DSM 45165</strain>
    </source>
</reference>
<sequence length="391" mass="41578">MPPVVVVTGASAGVGRAVARAFGSRGAKVALLARGEKGLAAAAEDVREAGGTPLELPTDVADFAQVDAAATRAEDELGPIDVWVNVAFSSVFARFTDIKPDEYRRVTEVTYLGFVHGTMAALSRMKPRDAGTIVQVGSALAYRGIPLQSAYCGAKHAIQGFNEALRCELLHEHSGIRTTMVQLPAVNTPQFTWLLTRLPEHAQPVPPIYQPELAARAVLHAADHPRRREYWVGSSTAATLLANAVAPGLLDRYLARTGFGAQQTGQPQPPSQPANLWEPVDGPRGFDYGAHGEFDQQAKARDIQPVLSRHHGAVAAGLAAAALAAGQLLSRTLKSTKDTSDGRDATRGKSGQAKTLSRAATGLAIAGQGLRRIQKSGKDTRFRRPAKKGRR</sequence>
<dbReference type="OrthoDB" id="151996at2"/>
<dbReference type="AlphaFoldDB" id="A0A2N3WSD5"/>
<gene>
    <name evidence="5" type="ORF">ATK30_7716</name>
    <name evidence="4" type="ORF">H5411_25335</name>
</gene>
<dbReference type="Proteomes" id="UP000233750">
    <property type="component" value="Unassembled WGS sequence"/>
</dbReference>
<dbReference type="InterPro" id="IPR020904">
    <property type="entry name" value="Sc_DH/Rdtase_CS"/>
</dbReference>
<dbReference type="RefSeq" id="WP_101439565.1">
    <property type="nucleotide sequence ID" value="NZ_JACJHR010000039.1"/>
</dbReference>
<proteinExistence type="inferred from homology"/>
<dbReference type="InterPro" id="IPR036291">
    <property type="entry name" value="NAD(P)-bd_dom_sf"/>
</dbReference>
<dbReference type="PANTHER" id="PTHR44196">
    <property type="entry name" value="DEHYDROGENASE/REDUCTASE SDR FAMILY MEMBER 7B"/>
    <property type="match status" value="1"/>
</dbReference>
<feature type="compositionally biased region" description="Basic and acidic residues" evidence="3">
    <location>
        <begin position="335"/>
        <end position="347"/>
    </location>
</feature>
<reference evidence="4 7" key="2">
    <citation type="submission" date="2020-08" db="EMBL/GenBank/DDBJ databases">
        <title>Amycolatopsis echigonensis JCM 21831.</title>
        <authorList>
            <person name="Tedsree N."/>
            <person name="Kuncharoen N."/>
            <person name="Likhitwitayawuid K."/>
            <person name="Tanasupawat S."/>
        </authorList>
    </citation>
    <scope>NUCLEOTIDE SEQUENCE [LARGE SCALE GENOMIC DNA]</scope>
    <source>
        <strain evidence="4 7">JCM 21831</strain>
    </source>
</reference>
<dbReference type="EMBL" id="PJMY01000003">
    <property type="protein sequence ID" value="PKV96755.1"/>
    <property type="molecule type" value="Genomic_DNA"/>
</dbReference>
<dbReference type="PROSITE" id="PS00061">
    <property type="entry name" value="ADH_SHORT"/>
    <property type="match status" value="1"/>
</dbReference>
<keyword evidence="6" id="KW-1185">Reference proteome</keyword>